<dbReference type="Pfam" id="PF13377">
    <property type="entry name" value="Peripla_BP_3"/>
    <property type="match status" value="1"/>
</dbReference>
<dbReference type="Gene3D" id="3.40.50.2300">
    <property type="match status" value="2"/>
</dbReference>
<keyword evidence="4" id="KW-0804">Transcription</keyword>
<organism evidence="6 7">
    <name type="scientific">Rothia kristinae</name>
    <dbReference type="NCBI Taxonomy" id="37923"/>
    <lineage>
        <taxon>Bacteria</taxon>
        <taxon>Bacillati</taxon>
        <taxon>Actinomycetota</taxon>
        <taxon>Actinomycetes</taxon>
        <taxon>Micrococcales</taxon>
        <taxon>Micrococcaceae</taxon>
        <taxon>Rothia</taxon>
    </lineage>
</organism>
<proteinExistence type="predicted"/>
<dbReference type="CDD" id="cd01392">
    <property type="entry name" value="HTH_LacI"/>
    <property type="match status" value="1"/>
</dbReference>
<dbReference type="AlphaFoldDB" id="A0A199NUJ8"/>
<dbReference type="InterPro" id="IPR046335">
    <property type="entry name" value="LacI/GalR-like_sensor"/>
</dbReference>
<evidence type="ECO:0000313" key="7">
    <source>
        <dbReference type="Proteomes" id="UP000053171"/>
    </source>
</evidence>
<evidence type="ECO:0000256" key="4">
    <source>
        <dbReference type="ARBA" id="ARBA00023163"/>
    </source>
</evidence>
<dbReference type="PROSITE" id="PS00356">
    <property type="entry name" value="HTH_LACI_1"/>
    <property type="match status" value="1"/>
</dbReference>
<dbReference type="SUPFAM" id="SSF53822">
    <property type="entry name" value="Periplasmic binding protein-like I"/>
    <property type="match status" value="1"/>
</dbReference>
<name>A0A199NUJ8_9MICC</name>
<dbReference type="CDD" id="cd06291">
    <property type="entry name" value="PBP1_Qymf-like"/>
    <property type="match status" value="1"/>
</dbReference>
<dbReference type="PANTHER" id="PTHR30146">
    <property type="entry name" value="LACI-RELATED TRANSCRIPTIONAL REPRESSOR"/>
    <property type="match status" value="1"/>
</dbReference>
<keyword evidence="1" id="KW-0678">Repressor</keyword>
<keyword evidence="3" id="KW-0238">DNA-binding</keyword>
<feature type="domain" description="HTH lacI-type" evidence="5">
    <location>
        <begin position="6"/>
        <end position="60"/>
    </location>
</feature>
<keyword evidence="7" id="KW-1185">Reference proteome</keyword>
<evidence type="ECO:0000256" key="2">
    <source>
        <dbReference type="ARBA" id="ARBA00023015"/>
    </source>
</evidence>
<dbReference type="EMBL" id="LJBJ02000002">
    <property type="protein sequence ID" value="OAX52764.1"/>
    <property type="molecule type" value="Genomic_DNA"/>
</dbReference>
<sequence length="333" mass="36089">MTVPQPKLADVAAAAGVSPTTVSRVLNDRGYLSQKTKDAVHAAMAELGYRPNAIARSLQQRSSRLVGIIFPTVAHPFYGQMAEALETRLAGAGYKVLLCDSAGRPDRERRHLDMLLANQVDGIITGAHSQVVGDYPGLRAPVVTIDRPKGHDFPDISCDNRTVMRELTRGVIARGARRILHLTSSRDPQAPRLLGHAEAMAEARLEPAVLRPEPSRGWWPDPEQIDPVLDRAWEAAAAPEAVMCSNDLLAAAVLSWARRRGLRVPRDLQVTGFDGSAASRIFYPELSTVVQPYGAMAREAVAAILAAVDGEPLPAGTRELPATIDWRETTRPA</sequence>
<dbReference type="InterPro" id="IPR028082">
    <property type="entry name" value="Peripla_BP_I"/>
</dbReference>
<gene>
    <name evidence="6" type="ORF">AN277_0202125</name>
</gene>
<dbReference type="SMART" id="SM00354">
    <property type="entry name" value="HTH_LACI"/>
    <property type="match status" value="1"/>
</dbReference>
<evidence type="ECO:0000313" key="6">
    <source>
        <dbReference type="EMBL" id="OAX52764.1"/>
    </source>
</evidence>
<dbReference type="SUPFAM" id="SSF47413">
    <property type="entry name" value="lambda repressor-like DNA-binding domains"/>
    <property type="match status" value="1"/>
</dbReference>
<keyword evidence="2" id="KW-0805">Transcription regulation</keyword>
<comment type="caution">
    <text evidence="6">The sequence shown here is derived from an EMBL/GenBank/DDBJ whole genome shotgun (WGS) entry which is preliminary data.</text>
</comment>
<evidence type="ECO:0000259" key="5">
    <source>
        <dbReference type="PROSITE" id="PS50932"/>
    </source>
</evidence>
<accession>A0A199NUJ8</accession>
<reference evidence="6" key="1">
    <citation type="submission" date="2016-06" db="EMBL/GenBank/DDBJ databases">
        <title>Identification of putative biosynthetic pathways for the production of bioactive secondary metabolites by the marine actinomycete Kocuria kristinae RUTW2-3.</title>
        <authorList>
            <person name="Waterworth S.C."/>
            <person name="Walmsley T.A."/>
            <person name="Matongo T."/>
            <person name="Davies-Coleman M.T."/>
            <person name="Dorrington R.A."/>
        </authorList>
    </citation>
    <scope>NUCLEOTIDE SEQUENCE [LARGE SCALE GENOMIC DNA]</scope>
    <source>
        <strain evidence="6">RUTW2-3</strain>
    </source>
</reference>
<evidence type="ECO:0000256" key="3">
    <source>
        <dbReference type="ARBA" id="ARBA00023125"/>
    </source>
</evidence>
<dbReference type="GO" id="GO:0000976">
    <property type="term" value="F:transcription cis-regulatory region binding"/>
    <property type="evidence" value="ECO:0007669"/>
    <property type="project" value="TreeGrafter"/>
</dbReference>
<protein>
    <recommendedName>
        <fullName evidence="5">HTH lacI-type domain-containing protein</fullName>
    </recommendedName>
</protein>
<evidence type="ECO:0000256" key="1">
    <source>
        <dbReference type="ARBA" id="ARBA00022491"/>
    </source>
</evidence>
<dbReference type="PROSITE" id="PS50932">
    <property type="entry name" value="HTH_LACI_2"/>
    <property type="match status" value="1"/>
</dbReference>
<dbReference type="Pfam" id="PF00356">
    <property type="entry name" value="LacI"/>
    <property type="match status" value="1"/>
</dbReference>
<dbReference type="InterPro" id="IPR010982">
    <property type="entry name" value="Lambda_DNA-bd_dom_sf"/>
</dbReference>
<dbReference type="Proteomes" id="UP000053171">
    <property type="component" value="Unassembled WGS sequence"/>
</dbReference>
<dbReference type="PANTHER" id="PTHR30146:SF95">
    <property type="entry name" value="RIBOSE OPERON REPRESSOR"/>
    <property type="match status" value="1"/>
</dbReference>
<dbReference type="InterPro" id="IPR000843">
    <property type="entry name" value="HTH_LacI"/>
</dbReference>
<dbReference type="GO" id="GO:0003700">
    <property type="term" value="F:DNA-binding transcription factor activity"/>
    <property type="evidence" value="ECO:0007669"/>
    <property type="project" value="TreeGrafter"/>
</dbReference>
<dbReference type="Gene3D" id="1.10.260.40">
    <property type="entry name" value="lambda repressor-like DNA-binding domains"/>
    <property type="match status" value="1"/>
</dbReference>